<sequence>MVNDSRIVIIGAGASGIAAGRKLLEYGFKNLIILEAENRIGGRINSTKFGESIIDLGAQWCHGEENNVVYDMVKHLNLLETSKCTYLNNQFYNSTSNLVNVEITDMLHGIASRITCDFDSMKNTKESFGDYFIRSYIKEAKQEFGTNRVNLEIANQFVHWFHKMILCYDAPASWFDMSAAGLVQYEDCNGDPLLNWKDKGYRSFLDILMGKYAKELEEKTILNKEVRQIIWNSDEISINCSNDSTFKADHVIVTLSAGILKEQHLKLFVPQLPFYKALAIDGQGFGTVNKILIKFPHKWWKDEDTSFCFLWTEDDKMNILNQFPQGPKKNGKSWLEDISGFFVIDSDSTTLLCWMVGEFAREVEMLDDKIIESGCMFLLEKFLGKFYEIPSASNFICSRWFSNNHFRGSYSFKSVDNQERLTTSSKLIEPLVGANNKPLIQFAGEATHPKYFSSVHGAVETGFREASRILNYYKNGEVQSSKPMLNSKY</sequence>
<dbReference type="Pfam" id="PF01593">
    <property type="entry name" value="Amino_oxidase"/>
    <property type="match status" value="1"/>
</dbReference>
<dbReference type="Gene3D" id="3.50.50.60">
    <property type="entry name" value="FAD/NAD(P)-binding domain"/>
    <property type="match status" value="1"/>
</dbReference>
<proteinExistence type="predicted"/>
<dbReference type="InterPro" id="IPR002937">
    <property type="entry name" value="Amino_oxidase"/>
</dbReference>
<dbReference type="InterPro" id="IPR050281">
    <property type="entry name" value="Flavin_monoamine_oxidase"/>
</dbReference>
<dbReference type="RefSeq" id="XP_017780334.1">
    <property type="nucleotide sequence ID" value="XM_017924845.1"/>
</dbReference>
<dbReference type="SUPFAM" id="SSF54373">
    <property type="entry name" value="FAD-linked reductases, C-terminal domain"/>
    <property type="match status" value="1"/>
</dbReference>
<evidence type="ECO:0000313" key="2">
    <source>
        <dbReference type="Proteomes" id="UP000695000"/>
    </source>
</evidence>
<dbReference type="PANTHER" id="PTHR10742">
    <property type="entry name" value="FLAVIN MONOAMINE OXIDASE"/>
    <property type="match status" value="1"/>
</dbReference>
<keyword evidence="2" id="KW-1185">Reference proteome</keyword>
<dbReference type="Proteomes" id="UP000695000">
    <property type="component" value="Unplaced"/>
</dbReference>
<dbReference type="Gene3D" id="3.90.660.10">
    <property type="match status" value="1"/>
</dbReference>
<name>A0ABM1N0I4_NICVS</name>
<evidence type="ECO:0000259" key="1">
    <source>
        <dbReference type="Pfam" id="PF01593"/>
    </source>
</evidence>
<dbReference type="InterPro" id="IPR036188">
    <property type="entry name" value="FAD/NAD-bd_sf"/>
</dbReference>
<evidence type="ECO:0000313" key="3">
    <source>
        <dbReference type="RefSeq" id="XP_017780334.1"/>
    </source>
</evidence>
<accession>A0ABM1N0I4</accession>
<dbReference type="GeneID" id="108565410"/>
<protein>
    <submittedName>
        <fullName evidence="3">Spermine oxidase-like</fullName>
    </submittedName>
</protein>
<feature type="domain" description="Amine oxidase" evidence="1">
    <location>
        <begin position="15"/>
        <end position="470"/>
    </location>
</feature>
<dbReference type="PANTHER" id="PTHR10742:SF398">
    <property type="entry name" value="AMINE OXIDASE DOMAIN-CONTAINING PROTEIN-RELATED"/>
    <property type="match status" value="1"/>
</dbReference>
<dbReference type="SUPFAM" id="SSF51905">
    <property type="entry name" value="FAD/NAD(P)-binding domain"/>
    <property type="match status" value="1"/>
</dbReference>
<gene>
    <name evidence="3" type="primary">LOC108565410</name>
</gene>
<reference evidence="3" key="1">
    <citation type="submission" date="2025-08" db="UniProtKB">
        <authorList>
            <consortium name="RefSeq"/>
        </authorList>
    </citation>
    <scope>IDENTIFICATION</scope>
    <source>
        <tissue evidence="3">Whole Larva</tissue>
    </source>
</reference>
<organism evidence="2 3">
    <name type="scientific">Nicrophorus vespilloides</name>
    <name type="common">Boreal carrion beetle</name>
    <dbReference type="NCBI Taxonomy" id="110193"/>
    <lineage>
        <taxon>Eukaryota</taxon>
        <taxon>Metazoa</taxon>
        <taxon>Ecdysozoa</taxon>
        <taxon>Arthropoda</taxon>
        <taxon>Hexapoda</taxon>
        <taxon>Insecta</taxon>
        <taxon>Pterygota</taxon>
        <taxon>Neoptera</taxon>
        <taxon>Endopterygota</taxon>
        <taxon>Coleoptera</taxon>
        <taxon>Polyphaga</taxon>
        <taxon>Staphyliniformia</taxon>
        <taxon>Silphidae</taxon>
        <taxon>Nicrophorinae</taxon>
        <taxon>Nicrophorus</taxon>
    </lineage>
</organism>